<comment type="similarity">
    <text evidence="7">Belongs to the gmhB family.</text>
</comment>
<evidence type="ECO:0000256" key="6">
    <source>
        <dbReference type="ARBA" id="ARBA00031828"/>
    </source>
</evidence>
<feature type="binding site" evidence="10">
    <location>
        <position position="10"/>
    </location>
    <ligand>
        <name>Mg(2+)</name>
        <dbReference type="ChEBI" id="CHEBI:18420"/>
    </ligand>
</feature>
<evidence type="ECO:0000256" key="1">
    <source>
        <dbReference type="ARBA" id="ARBA00004496"/>
    </source>
</evidence>
<keyword evidence="3 10" id="KW-0479">Metal-binding</keyword>
<feature type="binding site" evidence="10">
    <location>
        <position position="91"/>
    </location>
    <ligand>
        <name>Zn(2+)</name>
        <dbReference type="ChEBI" id="CHEBI:29105"/>
    </ligand>
</feature>
<feature type="binding site" evidence="10">
    <location>
        <position position="108"/>
    </location>
    <ligand>
        <name>Zn(2+)</name>
        <dbReference type="ChEBI" id="CHEBI:29105"/>
    </ligand>
</feature>
<name>A0A446CGV8_9BURK</name>
<sequence length="196" mass="20840">MALRPAVFLDKDGTVLADEPYNVDPGRMAYAPQAFAGLTRLGAAGAVLVVVSNQPGVAKGLFPASALERVHVKLAAMFRAAGAHLDGFYWCPHHPHGVVEGYAIECDCRKPRPGLLLRAAAEMALDLPASWFIGDILDDVEAGNLAGCRSILLDVGHETEWRPGPDRLPFGRAPDLDAAARIVLSEQIPGGAERKA</sequence>
<feature type="site" description="Stabilizes the phosphoryl group" evidence="9">
    <location>
        <position position="52"/>
    </location>
</feature>
<dbReference type="InterPro" id="IPR006549">
    <property type="entry name" value="HAD-SF_hydro_IIIA"/>
</dbReference>
<feature type="site" description="Contributes to substrate recognition" evidence="9">
    <location>
        <position position="110"/>
    </location>
</feature>
<feature type="binding site" evidence="10">
    <location>
        <position position="135"/>
    </location>
    <ligand>
        <name>Mg(2+)</name>
        <dbReference type="ChEBI" id="CHEBI:18420"/>
    </ligand>
</feature>
<dbReference type="NCBIfam" id="TIGR01656">
    <property type="entry name" value="Histidinol-ppas"/>
    <property type="match status" value="1"/>
</dbReference>
<dbReference type="PIRSF" id="PIRSF004682">
    <property type="entry name" value="GmhB"/>
    <property type="match status" value="1"/>
</dbReference>
<dbReference type="GO" id="GO:0005975">
    <property type="term" value="P:carbohydrate metabolic process"/>
    <property type="evidence" value="ECO:0007669"/>
    <property type="project" value="InterPro"/>
</dbReference>
<proteinExistence type="inferred from homology"/>
<keyword evidence="10" id="KW-0460">Magnesium</keyword>
<keyword evidence="5 7" id="KW-0119">Carbohydrate metabolism</keyword>
<dbReference type="EC" id="3.1.3.-" evidence="7"/>
<dbReference type="GO" id="GO:0005737">
    <property type="term" value="C:cytoplasm"/>
    <property type="evidence" value="ECO:0007669"/>
    <property type="project" value="UniProtKB-SubCell"/>
</dbReference>
<dbReference type="GO" id="GO:0016791">
    <property type="term" value="F:phosphatase activity"/>
    <property type="evidence" value="ECO:0007669"/>
    <property type="project" value="InterPro"/>
</dbReference>
<feature type="binding site" evidence="10">
    <location>
        <position position="106"/>
    </location>
    <ligand>
        <name>Zn(2+)</name>
        <dbReference type="ChEBI" id="CHEBI:29105"/>
    </ligand>
</feature>
<feature type="binding site" evidence="10">
    <location>
        <position position="93"/>
    </location>
    <ligand>
        <name>Zn(2+)</name>
        <dbReference type="ChEBI" id="CHEBI:29105"/>
    </ligand>
</feature>
<dbReference type="Proteomes" id="UP000289465">
    <property type="component" value="Unassembled WGS sequence"/>
</dbReference>
<dbReference type="CDD" id="cd07503">
    <property type="entry name" value="HAD_HisB-N"/>
    <property type="match status" value="1"/>
</dbReference>
<keyword evidence="4 7" id="KW-0378">Hydrolase</keyword>
<comment type="subcellular location">
    <subcellularLocation>
        <location evidence="1 7">Cytoplasm</location>
    </subcellularLocation>
</comment>
<dbReference type="AlphaFoldDB" id="A0A446CGV8"/>
<dbReference type="RefSeq" id="WP_129241161.1">
    <property type="nucleotide sequence ID" value="NZ_UFQC01000011.1"/>
</dbReference>
<gene>
    <name evidence="11" type="primary">gmhB</name>
    <name evidence="11" type="ORF">AVE30378_02461</name>
</gene>
<organism evidence="11 12">
    <name type="scientific">Achromobacter veterisilvae</name>
    <dbReference type="NCBI Taxonomy" id="2069367"/>
    <lineage>
        <taxon>Bacteria</taxon>
        <taxon>Pseudomonadati</taxon>
        <taxon>Pseudomonadota</taxon>
        <taxon>Betaproteobacteria</taxon>
        <taxon>Burkholderiales</taxon>
        <taxon>Alcaligenaceae</taxon>
        <taxon>Achromobacter</taxon>
    </lineage>
</organism>
<dbReference type="InterPro" id="IPR036412">
    <property type="entry name" value="HAD-like_sf"/>
</dbReference>
<dbReference type="PANTHER" id="PTHR42891">
    <property type="entry name" value="D-GLYCERO-BETA-D-MANNO-HEPTOSE-1,7-BISPHOSPHATE 7-PHOSPHATASE"/>
    <property type="match status" value="1"/>
</dbReference>
<evidence type="ECO:0000256" key="3">
    <source>
        <dbReference type="ARBA" id="ARBA00022723"/>
    </source>
</evidence>
<evidence type="ECO:0000313" key="12">
    <source>
        <dbReference type="Proteomes" id="UP000289465"/>
    </source>
</evidence>
<accession>A0A446CGV8</accession>
<dbReference type="GO" id="GO:0046872">
    <property type="term" value="F:metal ion binding"/>
    <property type="evidence" value="ECO:0007669"/>
    <property type="project" value="UniProtKB-KW"/>
</dbReference>
<evidence type="ECO:0000256" key="5">
    <source>
        <dbReference type="ARBA" id="ARBA00023277"/>
    </source>
</evidence>
<evidence type="ECO:0000313" key="11">
    <source>
        <dbReference type="EMBL" id="SSW67124.1"/>
    </source>
</evidence>
<comment type="cofactor">
    <cofactor evidence="10">
        <name>Zn(2+)</name>
        <dbReference type="ChEBI" id="CHEBI:29105"/>
    </cofactor>
</comment>
<dbReference type="InterPro" id="IPR004446">
    <property type="entry name" value="Heptose_bisP_phosphatase"/>
</dbReference>
<dbReference type="OrthoDB" id="9781367at2"/>
<keyword evidence="2 7" id="KW-0963">Cytoplasm</keyword>
<evidence type="ECO:0000256" key="2">
    <source>
        <dbReference type="ARBA" id="ARBA00022490"/>
    </source>
</evidence>
<feature type="active site" description="Proton donor" evidence="8">
    <location>
        <position position="12"/>
    </location>
</feature>
<keyword evidence="10" id="KW-0862">Zinc</keyword>
<feature type="binding site" evidence="10">
    <location>
        <position position="12"/>
    </location>
    <ligand>
        <name>Mg(2+)</name>
        <dbReference type="ChEBI" id="CHEBI:18420"/>
    </ligand>
</feature>
<reference evidence="11 12" key="1">
    <citation type="submission" date="2018-07" db="EMBL/GenBank/DDBJ databases">
        <authorList>
            <person name="Peeters C."/>
        </authorList>
    </citation>
    <scope>NUCLEOTIDE SEQUENCE [LARGE SCALE GENOMIC DNA]</scope>
    <source>
        <strain evidence="11 12">LMG 30378</strain>
    </source>
</reference>
<dbReference type="SUPFAM" id="SSF56784">
    <property type="entry name" value="HAD-like"/>
    <property type="match status" value="1"/>
</dbReference>
<dbReference type="InterPro" id="IPR006543">
    <property type="entry name" value="Histidinol-phos"/>
</dbReference>
<dbReference type="Pfam" id="PF13242">
    <property type="entry name" value="Hydrolase_like"/>
    <property type="match status" value="1"/>
</dbReference>
<comment type="cofactor">
    <cofactor evidence="10">
        <name>Mg(2+)</name>
        <dbReference type="ChEBI" id="CHEBI:18420"/>
    </cofactor>
</comment>
<evidence type="ECO:0000256" key="10">
    <source>
        <dbReference type="PIRSR" id="PIRSR004682-4"/>
    </source>
</evidence>
<feature type="active site" description="Nucleophile" evidence="8">
    <location>
        <position position="10"/>
    </location>
</feature>
<dbReference type="EMBL" id="UFQC01000011">
    <property type="protein sequence ID" value="SSW67124.1"/>
    <property type="molecule type" value="Genomic_DNA"/>
</dbReference>
<dbReference type="Gene3D" id="3.40.50.1000">
    <property type="entry name" value="HAD superfamily/HAD-like"/>
    <property type="match status" value="1"/>
</dbReference>
<evidence type="ECO:0000256" key="7">
    <source>
        <dbReference type="PIRNR" id="PIRNR004682"/>
    </source>
</evidence>
<evidence type="ECO:0000256" key="8">
    <source>
        <dbReference type="PIRSR" id="PIRSR004682-1"/>
    </source>
</evidence>
<dbReference type="PANTHER" id="PTHR42891:SF1">
    <property type="entry name" value="D-GLYCERO-BETA-D-MANNO-HEPTOSE-1,7-BISPHOSPHATE 7-PHOSPHATASE"/>
    <property type="match status" value="1"/>
</dbReference>
<evidence type="ECO:0000256" key="9">
    <source>
        <dbReference type="PIRSR" id="PIRSR004682-3"/>
    </source>
</evidence>
<dbReference type="InterPro" id="IPR023214">
    <property type="entry name" value="HAD_sf"/>
</dbReference>
<protein>
    <recommendedName>
        <fullName evidence="6 7">D,D-heptose 1,7-bisphosphate phosphatase</fullName>
        <ecNumber evidence="7">3.1.3.-</ecNumber>
    </recommendedName>
</protein>
<evidence type="ECO:0000256" key="4">
    <source>
        <dbReference type="ARBA" id="ARBA00022801"/>
    </source>
</evidence>
<feature type="site" description="Contributes to substrate recognition" evidence="9">
    <location>
        <position position="109"/>
    </location>
</feature>
<dbReference type="NCBIfam" id="TIGR01662">
    <property type="entry name" value="HAD-SF-IIIA"/>
    <property type="match status" value="1"/>
</dbReference>